<protein>
    <recommendedName>
        <fullName evidence="3">DUF1828 domain-containing protein</fullName>
    </recommendedName>
</protein>
<dbReference type="AlphaFoldDB" id="A0A6L9MMJ2"/>
<reference evidence="1 2" key="1">
    <citation type="submission" date="2020-01" db="EMBL/GenBank/DDBJ databases">
        <title>Genomes of bacteria type strains.</title>
        <authorList>
            <person name="Chen J."/>
            <person name="Zhu S."/>
            <person name="Chen J."/>
        </authorList>
    </citation>
    <scope>NUCLEOTIDE SEQUENCE [LARGE SCALE GENOMIC DNA]</scope>
    <source>
        <strain evidence="1 2">KCTC 52919</strain>
    </source>
</reference>
<evidence type="ECO:0000313" key="2">
    <source>
        <dbReference type="Proteomes" id="UP000476332"/>
    </source>
</evidence>
<proteinExistence type="predicted"/>
<comment type="caution">
    <text evidence="1">The sequence shown here is derived from an EMBL/GenBank/DDBJ whole genome shotgun (WGS) entry which is preliminary data.</text>
</comment>
<dbReference type="EMBL" id="JAAAMJ010000019">
    <property type="protein sequence ID" value="NDV88740.1"/>
    <property type="molecule type" value="Genomic_DNA"/>
</dbReference>
<dbReference type="Proteomes" id="UP000476332">
    <property type="component" value="Unassembled WGS sequence"/>
</dbReference>
<name>A0A6L9MMJ2_9HYPH</name>
<accession>A0A6L9MMJ2</accession>
<dbReference type="RefSeq" id="WP_163045589.1">
    <property type="nucleotide sequence ID" value="NZ_JAAAMJ010000019.1"/>
</dbReference>
<gene>
    <name evidence="1" type="ORF">GTW51_18740</name>
</gene>
<evidence type="ECO:0008006" key="3">
    <source>
        <dbReference type="Google" id="ProtNLM"/>
    </source>
</evidence>
<sequence length="263" mass="28324">MNSLASLFGPFPSAVRATVERSLAEAFAIEDTDGSLRITTACAYPSGGLVRVTLRGGALKLMASDEGEALGEALGAGIVLPDPEKLVRPFVMNRGLSIRGGVLSSDYFSPDEAAVAVAHVANVAKDLADWLYAHGGVRRRHDFKKLLSAFLLSRFKDQVTETRLLGASQKSHKFPAVISFANGRKFIVDPVINDPASINARVVANLDVKARHDPLIQQRIIYDDAESWTAADIALLQVGATVIPFSRSQEVIERIAEETRTAA</sequence>
<evidence type="ECO:0000313" key="1">
    <source>
        <dbReference type="EMBL" id="NDV88740.1"/>
    </source>
</evidence>
<keyword evidence="2" id="KW-1185">Reference proteome</keyword>
<organism evidence="1 2">
    <name type="scientific">Aurantimonas aggregata</name>
    <dbReference type="NCBI Taxonomy" id="2047720"/>
    <lineage>
        <taxon>Bacteria</taxon>
        <taxon>Pseudomonadati</taxon>
        <taxon>Pseudomonadota</taxon>
        <taxon>Alphaproteobacteria</taxon>
        <taxon>Hyphomicrobiales</taxon>
        <taxon>Aurantimonadaceae</taxon>
        <taxon>Aurantimonas</taxon>
    </lineage>
</organism>